<dbReference type="EMBL" id="VXRG01000083">
    <property type="protein sequence ID" value="MXY93759.1"/>
    <property type="molecule type" value="Genomic_DNA"/>
</dbReference>
<keyword evidence="2" id="KW-0413">Isomerase</keyword>
<sequence length="263" mass="28182">MYLSCCVWALTAPQNEVIADMRSLEFRKIDIRPDFLEPEDLAILQDAPSLSVSSIAASFGAPEGAALESSSAGARAKAVAHVEKVVRQCAALGGGVVYLVPGKDNDPETLNRYADSLAEAAGKAAQHEVRLCVEHFPGTALPTAAATLDFINAISHPNLGLLFDIGHVQISGEDPAEVIHNAGERLDYVHLDDNDGHGDLHWALLDGVMTTASLRDTFKALQDIGYTGAVSLELNPQLKDPYDALERSRQIAIDCGSGYLQEY</sequence>
<protein>
    <submittedName>
        <fullName evidence="2">Sugar phosphate isomerase/epimerase</fullName>
    </submittedName>
</protein>
<dbReference type="Pfam" id="PF01261">
    <property type="entry name" value="AP_endonuc_2"/>
    <property type="match status" value="1"/>
</dbReference>
<evidence type="ECO:0000259" key="1">
    <source>
        <dbReference type="Pfam" id="PF01261"/>
    </source>
</evidence>
<reference evidence="2" key="1">
    <citation type="submission" date="2019-09" db="EMBL/GenBank/DDBJ databases">
        <title>Characterisation of the sponge microbiome using genome-centric metagenomics.</title>
        <authorList>
            <person name="Engelberts J.P."/>
            <person name="Robbins S.J."/>
            <person name="De Goeij J.M."/>
            <person name="Aranda M."/>
            <person name="Bell S.C."/>
            <person name="Webster N.S."/>
        </authorList>
    </citation>
    <scope>NUCLEOTIDE SEQUENCE</scope>
    <source>
        <strain evidence="2">SB0664_bin_27</strain>
    </source>
</reference>
<evidence type="ECO:0000313" key="2">
    <source>
        <dbReference type="EMBL" id="MXY93759.1"/>
    </source>
</evidence>
<organism evidence="2">
    <name type="scientific">Caldilineaceae bacterium SB0664_bin_27</name>
    <dbReference type="NCBI Taxonomy" id="2605260"/>
    <lineage>
        <taxon>Bacteria</taxon>
        <taxon>Bacillati</taxon>
        <taxon>Chloroflexota</taxon>
        <taxon>Caldilineae</taxon>
        <taxon>Caldilineales</taxon>
        <taxon>Caldilineaceae</taxon>
    </lineage>
</organism>
<dbReference type="SUPFAM" id="SSF51658">
    <property type="entry name" value="Xylose isomerase-like"/>
    <property type="match status" value="1"/>
</dbReference>
<gene>
    <name evidence="2" type="ORF">F4Y42_09960</name>
</gene>
<dbReference type="Gene3D" id="3.20.20.150">
    <property type="entry name" value="Divalent-metal-dependent TIM barrel enzymes"/>
    <property type="match status" value="1"/>
</dbReference>
<dbReference type="InterPro" id="IPR013022">
    <property type="entry name" value="Xyl_isomerase-like_TIM-brl"/>
</dbReference>
<dbReference type="AlphaFoldDB" id="A0A6B0YUU6"/>
<dbReference type="PANTHER" id="PTHR12110:SF41">
    <property type="entry name" value="INOSOSE DEHYDRATASE"/>
    <property type="match status" value="1"/>
</dbReference>
<feature type="domain" description="Xylose isomerase-like TIM barrel" evidence="1">
    <location>
        <begin position="39"/>
        <end position="243"/>
    </location>
</feature>
<dbReference type="InterPro" id="IPR050312">
    <property type="entry name" value="IolE/XylAMocC-like"/>
</dbReference>
<proteinExistence type="predicted"/>
<comment type="caution">
    <text evidence="2">The sequence shown here is derived from an EMBL/GenBank/DDBJ whole genome shotgun (WGS) entry which is preliminary data.</text>
</comment>
<dbReference type="InterPro" id="IPR036237">
    <property type="entry name" value="Xyl_isomerase-like_sf"/>
</dbReference>
<dbReference type="PANTHER" id="PTHR12110">
    <property type="entry name" value="HYDROXYPYRUVATE ISOMERASE"/>
    <property type="match status" value="1"/>
</dbReference>
<accession>A0A6B0YUU6</accession>
<dbReference type="GO" id="GO:0016853">
    <property type="term" value="F:isomerase activity"/>
    <property type="evidence" value="ECO:0007669"/>
    <property type="project" value="UniProtKB-KW"/>
</dbReference>
<name>A0A6B0YUU6_9CHLR</name>